<keyword evidence="1" id="KW-0540">Nuclease</keyword>
<keyword evidence="2" id="KW-0255">Endonuclease</keyword>
<keyword evidence="3" id="KW-0378">Hydrolase</keyword>
<dbReference type="GeneID" id="66130764"/>
<keyword evidence="4" id="KW-0694">RNA-binding</keyword>
<dbReference type="Pfam" id="PF00035">
    <property type="entry name" value="dsrm"/>
    <property type="match status" value="1"/>
</dbReference>
<evidence type="ECO:0000259" key="5">
    <source>
        <dbReference type="SMART" id="SM00358"/>
    </source>
</evidence>
<reference evidence="7 8" key="1">
    <citation type="submission" date="2019-06" db="EMBL/GenBank/DDBJ databases">
        <title>Complete genome sequence of Methanoculleus chikugoensis strain MG62.</title>
        <authorList>
            <person name="Asakawa S."/>
            <person name="Dianou D."/>
        </authorList>
    </citation>
    <scope>NUCLEOTIDE SEQUENCE [LARGE SCALE GENOMIC DNA]</scope>
    <source>
        <strain evidence="7 8">MG62</strain>
    </source>
</reference>
<dbReference type="EMBL" id="AP019781">
    <property type="protein sequence ID" value="BBL68059.1"/>
    <property type="molecule type" value="Genomic_DNA"/>
</dbReference>
<dbReference type="InterPro" id="IPR014720">
    <property type="entry name" value="dsRBD_dom"/>
</dbReference>
<feature type="domain" description="RNase III" evidence="6">
    <location>
        <begin position="29"/>
        <end position="158"/>
    </location>
</feature>
<keyword evidence="8" id="KW-1185">Reference proteome</keyword>
<evidence type="ECO:0000256" key="1">
    <source>
        <dbReference type="ARBA" id="ARBA00022722"/>
    </source>
</evidence>
<dbReference type="CDD" id="cd10845">
    <property type="entry name" value="DSRM_RNAse_III_family"/>
    <property type="match status" value="1"/>
</dbReference>
<protein>
    <submittedName>
        <fullName evidence="7">Ribonuclease III</fullName>
    </submittedName>
</protein>
<sequence length="230" mass="25751">MNESRKKQLLDILSGPYFGIEKASEESLALYEIALTHSSFANGTDVPCEDNEKLEFFGNYLLDFVVAEYLHGLKLYEPKEMNKRIKVTANSNLADIVAKYDLEIDEAIHFRGKEKPTVKMTANAFEAFIGAIHCAEGIEKAREVILGIFIEELKTFDPEGNYKGRLKEHVERHSLGVLKYSPSDEGPGHKKGWRATVSLNGEEIAQGVGFSLKQAEMNAAREALQKLNVE</sequence>
<proteinExistence type="predicted"/>
<gene>
    <name evidence="7" type="ORF">MchiMG62_12400</name>
</gene>
<dbReference type="SMART" id="SM00358">
    <property type="entry name" value="DSRM"/>
    <property type="match status" value="1"/>
</dbReference>
<evidence type="ECO:0000313" key="8">
    <source>
        <dbReference type="Proteomes" id="UP000824969"/>
    </source>
</evidence>
<dbReference type="CDD" id="cd00593">
    <property type="entry name" value="RIBOc"/>
    <property type="match status" value="1"/>
</dbReference>
<evidence type="ECO:0000313" key="7">
    <source>
        <dbReference type="EMBL" id="BBL68059.1"/>
    </source>
</evidence>
<feature type="domain" description="DRBM" evidence="5">
    <location>
        <begin position="162"/>
        <end position="228"/>
    </location>
</feature>
<dbReference type="InterPro" id="IPR000999">
    <property type="entry name" value="RNase_III_dom"/>
</dbReference>
<evidence type="ECO:0000256" key="2">
    <source>
        <dbReference type="ARBA" id="ARBA00022759"/>
    </source>
</evidence>
<evidence type="ECO:0000259" key="6">
    <source>
        <dbReference type="SMART" id="SM00535"/>
    </source>
</evidence>
<name>A0ABM7H5P2_9EURY</name>
<dbReference type="PANTHER" id="PTHR11207:SF0">
    <property type="entry name" value="RIBONUCLEASE 3"/>
    <property type="match status" value="1"/>
</dbReference>
<dbReference type="PANTHER" id="PTHR11207">
    <property type="entry name" value="RIBONUCLEASE III"/>
    <property type="match status" value="1"/>
</dbReference>
<organism evidence="7 8">
    <name type="scientific">Methanoculleus chikugoensis</name>
    <dbReference type="NCBI Taxonomy" id="118126"/>
    <lineage>
        <taxon>Archaea</taxon>
        <taxon>Methanobacteriati</taxon>
        <taxon>Methanobacteriota</taxon>
        <taxon>Stenosarchaea group</taxon>
        <taxon>Methanomicrobia</taxon>
        <taxon>Methanomicrobiales</taxon>
        <taxon>Methanomicrobiaceae</taxon>
        <taxon>Methanoculleus</taxon>
    </lineage>
</organism>
<dbReference type="SMART" id="SM00535">
    <property type="entry name" value="RIBOc"/>
    <property type="match status" value="1"/>
</dbReference>
<evidence type="ECO:0000256" key="4">
    <source>
        <dbReference type="ARBA" id="ARBA00022884"/>
    </source>
</evidence>
<accession>A0ABM7H5P2</accession>
<dbReference type="Proteomes" id="UP000824969">
    <property type="component" value="Chromosome"/>
</dbReference>
<dbReference type="Pfam" id="PF14622">
    <property type="entry name" value="Ribonucleas_3_3"/>
    <property type="match status" value="1"/>
</dbReference>
<dbReference type="RefSeq" id="WP_221058464.1">
    <property type="nucleotide sequence ID" value="NZ_AP019781.1"/>
</dbReference>
<evidence type="ECO:0000256" key="3">
    <source>
        <dbReference type="ARBA" id="ARBA00022801"/>
    </source>
</evidence>